<sequence>MTYGNRLDTLNHHLLDWNMRKIRRMGPDLHQRLMKARNQVRLHSSNYDKFADALDPLYSSNYLEAWVDLEENYIPSVGQQSVYKAAAGKEATREDIIATITHSEMGDSAQPPLPNLSIHVLWMNKGLDIQREQRRLQLRSQKINSGAMEIDHDRLRNSRQALWMRINAWRTQAPEEVPQVDEEADFAHCDSNPEDEELILPSSLEIECRPKDFTSVEIELRKGQANQSLQTLRRLLSQQLVLRREVRVSIRGQHAATRANGLFDRIGSQIKESANLYRCALSAMHTLGMDSRLLDLYRVSLH</sequence>
<accession>G4TY22</accession>
<dbReference type="EMBL" id="CAFZ01000652">
    <property type="protein sequence ID" value="CCA76215.1"/>
    <property type="molecule type" value="Genomic_DNA"/>
</dbReference>
<keyword evidence="2" id="KW-1185">Reference proteome</keyword>
<dbReference type="OMA" id="MRINAWR"/>
<gene>
    <name evidence="1" type="ORF">PIIN_10208</name>
</gene>
<dbReference type="HOGENOM" id="CLU_082202_0_0_1"/>
<reference evidence="1 2" key="1">
    <citation type="journal article" date="2011" name="PLoS Pathog.">
        <title>Endophytic Life Strategies Decoded by Genome and Transcriptome Analyses of the Mutualistic Root Symbiont Piriformospora indica.</title>
        <authorList>
            <person name="Zuccaro A."/>
            <person name="Lahrmann U."/>
            <person name="Guldener U."/>
            <person name="Langen G."/>
            <person name="Pfiffi S."/>
            <person name="Biedenkopf D."/>
            <person name="Wong P."/>
            <person name="Samans B."/>
            <person name="Grimm C."/>
            <person name="Basiewicz M."/>
            <person name="Murat C."/>
            <person name="Martin F."/>
            <person name="Kogel K.H."/>
        </authorList>
    </citation>
    <scope>NUCLEOTIDE SEQUENCE [LARGE SCALE GENOMIC DNA]</scope>
    <source>
        <strain evidence="1 2">DSM 11827</strain>
    </source>
</reference>
<name>G4TY22_SERID</name>
<dbReference type="AlphaFoldDB" id="G4TY22"/>
<protein>
    <submittedName>
        <fullName evidence="1">Uncharacterized protein</fullName>
    </submittedName>
</protein>
<evidence type="ECO:0000313" key="2">
    <source>
        <dbReference type="Proteomes" id="UP000007148"/>
    </source>
</evidence>
<dbReference type="InParanoid" id="G4TY22"/>
<organism evidence="1 2">
    <name type="scientific">Serendipita indica (strain DSM 11827)</name>
    <name type="common">Root endophyte fungus</name>
    <name type="synonym">Piriformospora indica</name>
    <dbReference type="NCBI Taxonomy" id="1109443"/>
    <lineage>
        <taxon>Eukaryota</taxon>
        <taxon>Fungi</taxon>
        <taxon>Dikarya</taxon>
        <taxon>Basidiomycota</taxon>
        <taxon>Agaricomycotina</taxon>
        <taxon>Agaricomycetes</taxon>
        <taxon>Sebacinales</taxon>
        <taxon>Serendipitaceae</taxon>
        <taxon>Serendipita</taxon>
    </lineage>
</organism>
<evidence type="ECO:0000313" key="1">
    <source>
        <dbReference type="EMBL" id="CCA76215.1"/>
    </source>
</evidence>
<dbReference type="STRING" id="1109443.G4TY22"/>
<proteinExistence type="predicted"/>
<dbReference type="Proteomes" id="UP000007148">
    <property type="component" value="Unassembled WGS sequence"/>
</dbReference>
<comment type="caution">
    <text evidence="1">The sequence shown here is derived from an EMBL/GenBank/DDBJ whole genome shotgun (WGS) entry which is preliminary data.</text>
</comment>